<gene>
    <name evidence="1" type="ORF">BDM02DRAFT_3098971</name>
</gene>
<name>A0ACB6ZBS4_THEGA</name>
<proteinExistence type="predicted"/>
<evidence type="ECO:0000313" key="1">
    <source>
        <dbReference type="EMBL" id="KAF9646979.1"/>
    </source>
</evidence>
<protein>
    <submittedName>
        <fullName evidence="1">Ribokinase-like protein</fullName>
    </submittedName>
</protein>
<reference evidence="1" key="1">
    <citation type="submission" date="2019-10" db="EMBL/GenBank/DDBJ databases">
        <authorList>
            <consortium name="DOE Joint Genome Institute"/>
            <person name="Kuo A."/>
            <person name="Miyauchi S."/>
            <person name="Kiss E."/>
            <person name="Drula E."/>
            <person name="Kohler A."/>
            <person name="Sanchez-Garcia M."/>
            <person name="Andreopoulos B."/>
            <person name="Barry K.W."/>
            <person name="Bonito G."/>
            <person name="Buee M."/>
            <person name="Carver A."/>
            <person name="Chen C."/>
            <person name="Cichocki N."/>
            <person name="Clum A."/>
            <person name="Culley D."/>
            <person name="Crous P.W."/>
            <person name="Fauchery L."/>
            <person name="Girlanda M."/>
            <person name="Hayes R."/>
            <person name="Keri Z."/>
            <person name="Labutti K."/>
            <person name="Lipzen A."/>
            <person name="Lombard V."/>
            <person name="Magnuson J."/>
            <person name="Maillard F."/>
            <person name="Morin E."/>
            <person name="Murat C."/>
            <person name="Nolan M."/>
            <person name="Ohm R."/>
            <person name="Pangilinan J."/>
            <person name="Pereira M."/>
            <person name="Perotto S."/>
            <person name="Peter M."/>
            <person name="Riley R."/>
            <person name="Sitrit Y."/>
            <person name="Stielow B."/>
            <person name="Szollosi G."/>
            <person name="Zifcakova L."/>
            <person name="Stursova M."/>
            <person name="Spatafora J.W."/>
            <person name="Tedersoo L."/>
            <person name="Vaario L.-M."/>
            <person name="Yamada A."/>
            <person name="Yan M."/>
            <person name="Wang P."/>
            <person name="Xu J."/>
            <person name="Bruns T."/>
            <person name="Baldrian P."/>
            <person name="Vilgalys R."/>
            <person name="Henrissat B."/>
            <person name="Grigoriev I.V."/>
            <person name="Hibbett D."/>
            <person name="Nagy L.G."/>
            <person name="Martin F.M."/>
        </authorList>
    </citation>
    <scope>NUCLEOTIDE SEQUENCE</scope>
    <source>
        <strain evidence="1">P2</strain>
    </source>
</reference>
<sequence>MTQRQFVSLGMFIVDQFLFEGEDGNQTGRSLDPQIGGGGTYATIGARIWLDPTDIGMVVDRGHDFPPHIQTKLDSYGPDMWLFRDDPTRETTTALNHYRGDHRGFKYLTPRIRLTPRDLNGTAFDRPQTLHFICSPTRALAIIKEVKEVEGWLPVTVYEPIPDRCVPGELPSLIEILPSISILSPNAEEALGLLSISLPITQAKIEEAAAKFLDYGIGGSGKGSVVIRSGALGAYVASRAAKGRWVEAFWGPDDLHRVIDVTGAGNAFLGGLGAGLKFTQDVYEAALYASVSASFIIEQEGLPLMELDGGSRKWNGDSPQCRLSDLRNRTFL</sequence>
<dbReference type="Proteomes" id="UP000886501">
    <property type="component" value="Unassembled WGS sequence"/>
</dbReference>
<accession>A0ACB6ZBS4</accession>
<reference evidence="1" key="2">
    <citation type="journal article" date="2020" name="Nat. Commun.">
        <title>Large-scale genome sequencing of mycorrhizal fungi provides insights into the early evolution of symbiotic traits.</title>
        <authorList>
            <person name="Miyauchi S."/>
            <person name="Kiss E."/>
            <person name="Kuo A."/>
            <person name="Drula E."/>
            <person name="Kohler A."/>
            <person name="Sanchez-Garcia M."/>
            <person name="Morin E."/>
            <person name="Andreopoulos B."/>
            <person name="Barry K.W."/>
            <person name="Bonito G."/>
            <person name="Buee M."/>
            <person name="Carver A."/>
            <person name="Chen C."/>
            <person name="Cichocki N."/>
            <person name="Clum A."/>
            <person name="Culley D."/>
            <person name="Crous P.W."/>
            <person name="Fauchery L."/>
            <person name="Girlanda M."/>
            <person name="Hayes R.D."/>
            <person name="Keri Z."/>
            <person name="LaButti K."/>
            <person name="Lipzen A."/>
            <person name="Lombard V."/>
            <person name="Magnuson J."/>
            <person name="Maillard F."/>
            <person name="Murat C."/>
            <person name="Nolan M."/>
            <person name="Ohm R.A."/>
            <person name="Pangilinan J."/>
            <person name="Pereira M.F."/>
            <person name="Perotto S."/>
            <person name="Peter M."/>
            <person name="Pfister S."/>
            <person name="Riley R."/>
            <person name="Sitrit Y."/>
            <person name="Stielow J.B."/>
            <person name="Szollosi G."/>
            <person name="Zifcakova L."/>
            <person name="Stursova M."/>
            <person name="Spatafora J.W."/>
            <person name="Tedersoo L."/>
            <person name="Vaario L.M."/>
            <person name="Yamada A."/>
            <person name="Yan M."/>
            <person name="Wang P."/>
            <person name="Xu J."/>
            <person name="Bruns T."/>
            <person name="Baldrian P."/>
            <person name="Vilgalys R."/>
            <person name="Dunand C."/>
            <person name="Henrissat B."/>
            <person name="Grigoriev I.V."/>
            <person name="Hibbett D."/>
            <person name="Nagy L.G."/>
            <person name="Martin F.M."/>
        </authorList>
    </citation>
    <scope>NUCLEOTIDE SEQUENCE</scope>
    <source>
        <strain evidence="1">P2</strain>
    </source>
</reference>
<evidence type="ECO:0000313" key="2">
    <source>
        <dbReference type="Proteomes" id="UP000886501"/>
    </source>
</evidence>
<comment type="caution">
    <text evidence="1">The sequence shown here is derived from an EMBL/GenBank/DDBJ whole genome shotgun (WGS) entry which is preliminary data.</text>
</comment>
<keyword evidence="2" id="KW-1185">Reference proteome</keyword>
<dbReference type="EMBL" id="MU118044">
    <property type="protein sequence ID" value="KAF9646979.1"/>
    <property type="molecule type" value="Genomic_DNA"/>
</dbReference>
<organism evidence="1 2">
    <name type="scientific">Thelephora ganbajun</name>
    <name type="common">Ganba fungus</name>
    <dbReference type="NCBI Taxonomy" id="370292"/>
    <lineage>
        <taxon>Eukaryota</taxon>
        <taxon>Fungi</taxon>
        <taxon>Dikarya</taxon>
        <taxon>Basidiomycota</taxon>
        <taxon>Agaricomycotina</taxon>
        <taxon>Agaricomycetes</taxon>
        <taxon>Thelephorales</taxon>
        <taxon>Thelephoraceae</taxon>
        <taxon>Thelephora</taxon>
    </lineage>
</organism>